<name>A0A7W5DVS7_9BACT</name>
<evidence type="ECO:0000313" key="2">
    <source>
        <dbReference type="Proteomes" id="UP000536179"/>
    </source>
</evidence>
<protein>
    <submittedName>
        <fullName evidence="1">Uncharacterized protein</fullName>
    </submittedName>
</protein>
<sequence length="37" mass="4313">MDNRFLYDMPPRMITFSNSTRLVCILNHGTESHAKIC</sequence>
<accession>A0A7W5DVS7</accession>
<gene>
    <name evidence="1" type="ORF">FHS27_001254</name>
</gene>
<comment type="caution">
    <text evidence="1">The sequence shown here is derived from an EMBL/GenBank/DDBJ whole genome shotgun (WGS) entry which is preliminary data.</text>
</comment>
<evidence type="ECO:0000313" key="1">
    <source>
        <dbReference type="EMBL" id="MBB3205454.1"/>
    </source>
</evidence>
<dbReference type="AlphaFoldDB" id="A0A7W5DVS7"/>
<reference evidence="1 2" key="1">
    <citation type="submission" date="2020-08" db="EMBL/GenBank/DDBJ databases">
        <title>Genomic Encyclopedia of Type Strains, Phase III (KMG-III): the genomes of soil and plant-associated and newly described type strains.</title>
        <authorList>
            <person name="Whitman W."/>
        </authorList>
    </citation>
    <scope>NUCLEOTIDE SEQUENCE [LARGE SCALE GENOMIC DNA]</scope>
    <source>
        <strain evidence="1 2">CECT 8075</strain>
    </source>
</reference>
<keyword evidence="2" id="KW-1185">Reference proteome</keyword>
<organism evidence="1 2">
    <name type="scientific">Aporhodopirellula rubra</name>
    <dbReference type="NCBI Taxonomy" id="980271"/>
    <lineage>
        <taxon>Bacteria</taxon>
        <taxon>Pseudomonadati</taxon>
        <taxon>Planctomycetota</taxon>
        <taxon>Planctomycetia</taxon>
        <taxon>Pirellulales</taxon>
        <taxon>Pirellulaceae</taxon>
        <taxon>Aporhodopirellula</taxon>
    </lineage>
</organism>
<proteinExistence type="predicted"/>
<dbReference type="Proteomes" id="UP000536179">
    <property type="component" value="Unassembled WGS sequence"/>
</dbReference>
<dbReference type="EMBL" id="JACHXU010000003">
    <property type="protein sequence ID" value="MBB3205454.1"/>
    <property type="molecule type" value="Genomic_DNA"/>
</dbReference>